<feature type="region of interest" description="Disordered" evidence="1">
    <location>
        <begin position="420"/>
        <end position="443"/>
    </location>
</feature>
<dbReference type="SUPFAM" id="SSF63829">
    <property type="entry name" value="Calcium-dependent phosphotriesterase"/>
    <property type="match status" value="1"/>
</dbReference>
<evidence type="ECO:0000256" key="1">
    <source>
        <dbReference type="SAM" id="MobiDB-lite"/>
    </source>
</evidence>
<feature type="chain" id="PRO_5002481986" description="Arylsulfotransferase" evidence="2">
    <location>
        <begin position="20"/>
        <end position="443"/>
    </location>
</feature>
<evidence type="ECO:0000313" key="3">
    <source>
        <dbReference type="EMBL" id="KKA21993.1"/>
    </source>
</evidence>
<dbReference type="InterPro" id="IPR053143">
    <property type="entry name" value="Arylsulfate_ST"/>
</dbReference>
<sequence>MSISAVIILLSTLCRVGKADWQFLCPDLSPPKLNITVPATPGAVESGYIFITPNPGFDDDNEHYGPQQPGAYIFRDDGDLVWSGVGYFAGWFANFRPGEWTRTYSYGKQQQQQQVLWAFEGQLDARHGRMYGKHMILNERYETIKTVGTASHRLASCHEFNVLDGGESVLIETPVAIPADLSPWGGDEGQNWIVSKLDIETGELLFEWYSFDHVDPKYSLFPLSPEGPFNGRDSTNAWNYFHINSVDKDPDGNYLISARNYAAIFKINGTTGDIIWQLGGGHGSNFTVPADVRFAFQHDARLLSRSEDGTIERISFFDNAAGVGSELRISPFSRARIVELNHSDGTVTEVRTFPAPDGLSAGSQGNAQVLPNGNVFVNWGQAGAVTEFDGDDGTVLFHAYLDSEPGGKLVQSYRGFRFNWTGRPSEEPAKPLSRSGKEPKEGG</sequence>
<accession>A0A0F4YWI2</accession>
<reference evidence="3 4" key="1">
    <citation type="submission" date="2015-04" db="EMBL/GenBank/DDBJ databases">
        <authorList>
            <person name="Heijne W.H."/>
            <person name="Fedorova N.D."/>
            <person name="Nierman W.C."/>
            <person name="Vollebregt A.W."/>
            <person name="Zhao Z."/>
            <person name="Wu L."/>
            <person name="Kumar M."/>
            <person name="Stam H."/>
            <person name="van den Berg M.A."/>
            <person name="Pel H.J."/>
        </authorList>
    </citation>
    <scope>NUCLEOTIDE SEQUENCE [LARGE SCALE GENOMIC DNA]</scope>
    <source>
        <strain evidence="3 4">CBS 393.64</strain>
    </source>
</reference>
<comment type="caution">
    <text evidence="3">The sequence shown here is derived from an EMBL/GenBank/DDBJ whole genome shotgun (WGS) entry which is preliminary data.</text>
</comment>
<dbReference type="RefSeq" id="XP_013328605.1">
    <property type="nucleotide sequence ID" value="XM_013473151.1"/>
</dbReference>
<dbReference type="Proteomes" id="UP000053958">
    <property type="component" value="Unassembled WGS sequence"/>
</dbReference>
<gene>
    <name evidence="3" type="ORF">T310_3968</name>
</gene>
<dbReference type="PANTHER" id="PTHR35340">
    <property type="entry name" value="PQQ ENZYME REPEAT PROTEIN-RELATED"/>
    <property type="match status" value="1"/>
</dbReference>
<name>A0A0F4YWI2_RASE3</name>
<dbReference type="Pfam" id="PF14269">
    <property type="entry name" value="Arylsulfotran_2"/>
    <property type="match status" value="1"/>
</dbReference>
<dbReference type="EMBL" id="LASV01000161">
    <property type="protein sequence ID" value="KKA21993.1"/>
    <property type="molecule type" value="Genomic_DNA"/>
</dbReference>
<dbReference type="STRING" id="1408163.A0A0F4YWI2"/>
<evidence type="ECO:0000256" key="2">
    <source>
        <dbReference type="SAM" id="SignalP"/>
    </source>
</evidence>
<dbReference type="OrthoDB" id="5427350at2759"/>
<dbReference type="PANTHER" id="PTHR35340:SF9">
    <property type="entry name" value="ASST-DOMAIN-CONTAINING PROTEIN"/>
    <property type="match status" value="1"/>
</dbReference>
<evidence type="ECO:0000313" key="4">
    <source>
        <dbReference type="Proteomes" id="UP000053958"/>
    </source>
</evidence>
<organism evidence="3 4">
    <name type="scientific">Rasamsonia emersonii (strain ATCC 16479 / CBS 393.64 / IMI 116815)</name>
    <dbReference type="NCBI Taxonomy" id="1408163"/>
    <lineage>
        <taxon>Eukaryota</taxon>
        <taxon>Fungi</taxon>
        <taxon>Dikarya</taxon>
        <taxon>Ascomycota</taxon>
        <taxon>Pezizomycotina</taxon>
        <taxon>Eurotiomycetes</taxon>
        <taxon>Eurotiomycetidae</taxon>
        <taxon>Eurotiales</taxon>
        <taxon>Trichocomaceae</taxon>
        <taxon>Rasamsonia</taxon>
    </lineage>
</organism>
<dbReference type="AlphaFoldDB" id="A0A0F4YWI2"/>
<keyword evidence="2" id="KW-0732">Signal</keyword>
<keyword evidence="4" id="KW-1185">Reference proteome</keyword>
<protein>
    <recommendedName>
        <fullName evidence="5">Arylsulfotransferase</fullName>
    </recommendedName>
</protein>
<feature type="signal peptide" evidence="2">
    <location>
        <begin position="1"/>
        <end position="19"/>
    </location>
</feature>
<evidence type="ECO:0008006" key="5">
    <source>
        <dbReference type="Google" id="ProtNLM"/>
    </source>
</evidence>
<dbReference type="InterPro" id="IPR039535">
    <property type="entry name" value="ASST-like"/>
</dbReference>
<proteinExistence type="predicted"/>
<dbReference type="GeneID" id="25316317"/>
<feature type="compositionally biased region" description="Basic and acidic residues" evidence="1">
    <location>
        <begin position="424"/>
        <end position="443"/>
    </location>
</feature>